<comment type="caution">
    <text evidence="1">The sequence shown here is derived from an EMBL/GenBank/DDBJ whole genome shotgun (WGS) entry which is preliminary data.</text>
</comment>
<evidence type="ECO:0000313" key="2">
    <source>
        <dbReference type="Proteomes" id="UP001372338"/>
    </source>
</evidence>
<keyword evidence="2" id="KW-1185">Reference proteome</keyword>
<sequence>MTNFDKHHLIYSSLLFEGVLPNSVCVKLGEQTLLFPFSIVQGRKPLMQPPPSSHILLPHLVYRSLPLLSSRPPPPPHLWPTKKL</sequence>
<name>A0AAN9P7N2_CROPI</name>
<organism evidence="1 2">
    <name type="scientific">Crotalaria pallida</name>
    <name type="common">Smooth rattlebox</name>
    <name type="synonym">Crotalaria striata</name>
    <dbReference type="NCBI Taxonomy" id="3830"/>
    <lineage>
        <taxon>Eukaryota</taxon>
        <taxon>Viridiplantae</taxon>
        <taxon>Streptophyta</taxon>
        <taxon>Embryophyta</taxon>
        <taxon>Tracheophyta</taxon>
        <taxon>Spermatophyta</taxon>
        <taxon>Magnoliopsida</taxon>
        <taxon>eudicotyledons</taxon>
        <taxon>Gunneridae</taxon>
        <taxon>Pentapetalae</taxon>
        <taxon>rosids</taxon>
        <taxon>fabids</taxon>
        <taxon>Fabales</taxon>
        <taxon>Fabaceae</taxon>
        <taxon>Papilionoideae</taxon>
        <taxon>50 kb inversion clade</taxon>
        <taxon>genistoids sensu lato</taxon>
        <taxon>core genistoids</taxon>
        <taxon>Crotalarieae</taxon>
        <taxon>Crotalaria</taxon>
    </lineage>
</organism>
<dbReference type="Proteomes" id="UP001372338">
    <property type="component" value="Unassembled WGS sequence"/>
</dbReference>
<dbReference type="AlphaFoldDB" id="A0AAN9P7N2"/>
<dbReference type="EMBL" id="JAYWIO010000001">
    <property type="protein sequence ID" value="KAK7288498.1"/>
    <property type="molecule type" value="Genomic_DNA"/>
</dbReference>
<protein>
    <submittedName>
        <fullName evidence="1">Uncharacterized protein</fullName>
    </submittedName>
</protein>
<evidence type="ECO:0000313" key="1">
    <source>
        <dbReference type="EMBL" id="KAK7288498.1"/>
    </source>
</evidence>
<reference evidence="1 2" key="1">
    <citation type="submission" date="2024-01" db="EMBL/GenBank/DDBJ databases">
        <title>The genomes of 5 underutilized Papilionoideae crops provide insights into root nodulation and disease resistanc.</title>
        <authorList>
            <person name="Yuan L."/>
        </authorList>
    </citation>
    <scope>NUCLEOTIDE SEQUENCE [LARGE SCALE GENOMIC DNA]</scope>
    <source>
        <strain evidence="1">ZHUSHIDOU_FW_LH</strain>
        <tissue evidence="1">Leaf</tissue>
    </source>
</reference>
<accession>A0AAN9P7N2</accession>
<proteinExistence type="predicted"/>
<gene>
    <name evidence="1" type="ORF">RIF29_01958</name>
</gene>